<keyword evidence="1" id="KW-0175">Coiled coil</keyword>
<dbReference type="RefSeq" id="WP_305399616.1">
    <property type="nucleotide sequence ID" value="NZ_JAUYVT010000005.1"/>
</dbReference>
<protein>
    <submittedName>
        <fullName evidence="2">Uncharacterized protein</fullName>
    </submittedName>
</protein>
<accession>A0ABT9FCJ6</accession>
<sequence>MDLRKVLFIALLVSSFFTYSIVPNDEYYKLADTQISQLSSELKEIESSLKLNPNNEVVIKLKSNLEKEIKLIKQRVKLFKKLERSGLIMYSNSQNSEQETPKK</sequence>
<evidence type="ECO:0000256" key="1">
    <source>
        <dbReference type="SAM" id="Coils"/>
    </source>
</evidence>
<dbReference type="Proteomes" id="UP001177212">
    <property type="component" value="Unassembled WGS sequence"/>
</dbReference>
<dbReference type="EMBL" id="JAUYVT010000005">
    <property type="protein sequence ID" value="MDP2564512.1"/>
    <property type="molecule type" value="Genomic_DNA"/>
</dbReference>
<evidence type="ECO:0000313" key="2">
    <source>
        <dbReference type="EMBL" id="MDP2564512.1"/>
    </source>
</evidence>
<name>A0ABT9FCJ6_9GAMM</name>
<feature type="coiled-coil region" evidence="1">
    <location>
        <begin position="28"/>
        <end position="82"/>
    </location>
</feature>
<keyword evidence="3" id="KW-1185">Reference proteome</keyword>
<organism evidence="2 3">
    <name type="scientific">Pseudoalteromonas marina</name>
    <dbReference type="NCBI Taxonomy" id="267375"/>
    <lineage>
        <taxon>Bacteria</taxon>
        <taxon>Pseudomonadati</taxon>
        <taxon>Pseudomonadota</taxon>
        <taxon>Gammaproteobacteria</taxon>
        <taxon>Alteromonadales</taxon>
        <taxon>Pseudoalteromonadaceae</taxon>
        <taxon>Pseudoalteromonas</taxon>
    </lineage>
</organism>
<comment type="caution">
    <text evidence="2">The sequence shown here is derived from an EMBL/GenBank/DDBJ whole genome shotgun (WGS) entry which is preliminary data.</text>
</comment>
<gene>
    <name evidence="2" type="ORF">Q8W34_07690</name>
</gene>
<reference evidence="2" key="1">
    <citation type="submission" date="2023-07" db="EMBL/GenBank/DDBJ databases">
        <title>Genome content predicts the carbon catabolic preferences of heterotrophic bacteria.</title>
        <authorList>
            <person name="Gralka M."/>
        </authorList>
    </citation>
    <scope>NUCLEOTIDE SEQUENCE</scope>
    <source>
        <strain evidence="2">4G09</strain>
    </source>
</reference>
<proteinExistence type="predicted"/>
<evidence type="ECO:0000313" key="3">
    <source>
        <dbReference type="Proteomes" id="UP001177212"/>
    </source>
</evidence>